<evidence type="ECO:0000256" key="1">
    <source>
        <dbReference type="SAM" id="MobiDB-lite"/>
    </source>
</evidence>
<organism evidence="3 4">
    <name type="scientific">Monoraphidium neglectum</name>
    <dbReference type="NCBI Taxonomy" id="145388"/>
    <lineage>
        <taxon>Eukaryota</taxon>
        <taxon>Viridiplantae</taxon>
        <taxon>Chlorophyta</taxon>
        <taxon>core chlorophytes</taxon>
        <taxon>Chlorophyceae</taxon>
        <taxon>CS clade</taxon>
        <taxon>Sphaeropleales</taxon>
        <taxon>Selenastraceae</taxon>
        <taxon>Monoraphidium</taxon>
    </lineage>
</organism>
<dbReference type="RefSeq" id="XP_013899461.1">
    <property type="nucleotide sequence ID" value="XM_014044007.1"/>
</dbReference>
<name>A0A0D2MIE0_9CHLO</name>
<reference evidence="3 4" key="1">
    <citation type="journal article" date="2013" name="BMC Genomics">
        <title>Reconstruction of the lipid metabolism for the microalga Monoraphidium neglectum from its genome sequence reveals characteristics suitable for biofuel production.</title>
        <authorList>
            <person name="Bogen C."/>
            <person name="Al-Dilaimi A."/>
            <person name="Albersmeier A."/>
            <person name="Wichmann J."/>
            <person name="Grundmann M."/>
            <person name="Rupp O."/>
            <person name="Lauersen K.J."/>
            <person name="Blifernez-Klassen O."/>
            <person name="Kalinowski J."/>
            <person name="Goesmann A."/>
            <person name="Mussgnug J.H."/>
            <person name="Kruse O."/>
        </authorList>
    </citation>
    <scope>NUCLEOTIDE SEQUENCE [LARGE SCALE GENOMIC DNA]</scope>
    <source>
        <strain evidence="3 4">SAG 48.87</strain>
    </source>
</reference>
<gene>
    <name evidence="3" type="ORF">MNEG_7522</name>
</gene>
<protein>
    <submittedName>
        <fullName evidence="3">Uncharacterized protein</fullName>
    </submittedName>
</protein>
<evidence type="ECO:0000256" key="2">
    <source>
        <dbReference type="SAM" id="Phobius"/>
    </source>
</evidence>
<evidence type="ECO:0000313" key="3">
    <source>
        <dbReference type="EMBL" id="KIZ00442.1"/>
    </source>
</evidence>
<dbReference type="EMBL" id="KK101556">
    <property type="protein sequence ID" value="KIZ00442.1"/>
    <property type="molecule type" value="Genomic_DNA"/>
</dbReference>
<keyword evidence="2" id="KW-0472">Membrane</keyword>
<evidence type="ECO:0000313" key="4">
    <source>
        <dbReference type="Proteomes" id="UP000054498"/>
    </source>
</evidence>
<sequence length="74" mass="8102">MAPMCSPPLQYGFLIVIMVHLYTATLASRLTQQRLANDIKSKADLPGKPVETWCAPDHKREKKPGHAAAGPLYG</sequence>
<proteinExistence type="predicted"/>
<dbReference type="AlphaFoldDB" id="A0A0D2MIE0"/>
<feature type="region of interest" description="Disordered" evidence="1">
    <location>
        <begin position="50"/>
        <end position="74"/>
    </location>
</feature>
<feature type="transmembrane region" description="Helical" evidence="2">
    <location>
        <begin position="12"/>
        <end position="31"/>
    </location>
</feature>
<keyword evidence="2" id="KW-1133">Transmembrane helix</keyword>
<dbReference type="OrthoDB" id="537665at2759"/>
<accession>A0A0D2MIE0</accession>
<keyword evidence="4" id="KW-1185">Reference proteome</keyword>
<dbReference type="KEGG" id="mng:MNEG_7522"/>
<dbReference type="GeneID" id="25740398"/>
<dbReference type="Proteomes" id="UP000054498">
    <property type="component" value="Unassembled WGS sequence"/>
</dbReference>
<keyword evidence="2" id="KW-0812">Transmembrane</keyword>